<comment type="caution">
    <text evidence="1">The sequence shown here is derived from an EMBL/GenBank/DDBJ whole genome shotgun (WGS) entry which is preliminary data.</text>
</comment>
<gene>
    <name evidence="1" type="ORF">WL73_20005</name>
</gene>
<dbReference type="AlphaFoldDB" id="A0A107FCC5"/>
<evidence type="ECO:0000313" key="2">
    <source>
        <dbReference type="Proteomes" id="UP000062998"/>
    </source>
</evidence>
<name>A0A107FCC5_9BURK</name>
<evidence type="ECO:0000313" key="1">
    <source>
        <dbReference type="EMBL" id="KWD98250.1"/>
    </source>
</evidence>
<evidence type="ECO:0008006" key="3">
    <source>
        <dbReference type="Google" id="ProtNLM"/>
    </source>
</evidence>
<organism evidence="1 2">
    <name type="scientific">Burkholderia ubonensis</name>
    <dbReference type="NCBI Taxonomy" id="101571"/>
    <lineage>
        <taxon>Bacteria</taxon>
        <taxon>Pseudomonadati</taxon>
        <taxon>Pseudomonadota</taxon>
        <taxon>Betaproteobacteria</taxon>
        <taxon>Burkholderiales</taxon>
        <taxon>Burkholderiaceae</taxon>
        <taxon>Burkholderia</taxon>
        <taxon>Burkholderia cepacia complex</taxon>
    </lineage>
</organism>
<dbReference type="EMBL" id="LPIX01000076">
    <property type="protein sequence ID" value="KWD98250.1"/>
    <property type="molecule type" value="Genomic_DNA"/>
</dbReference>
<accession>A0A107FCC5</accession>
<protein>
    <recommendedName>
        <fullName evidence="3">PAAR domain-containing protein</fullName>
    </recommendedName>
</protein>
<sequence length="129" mass="13795">MGQKVALEGDKVACGCQPMPVMLASQSMMFEQYDGDGLSSMGFAANLAALPIEQWSYIAFKANDIGSLEGLRCVAHFDDGTTATGTFDHQNTVRFENPSGKVCQRVTVSADADESSGTFFDSYADTLTT</sequence>
<reference evidence="1 2" key="1">
    <citation type="submission" date="2015-11" db="EMBL/GenBank/DDBJ databases">
        <title>Expanding the genomic diversity of Burkholderia species for the development of highly accurate diagnostics.</title>
        <authorList>
            <person name="Sahl J."/>
            <person name="Keim P."/>
            <person name="Wagner D."/>
        </authorList>
    </citation>
    <scope>NUCLEOTIDE SEQUENCE [LARGE SCALE GENOMIC DNA]</scope>
    <source>
        <strain evidence="1 2">MSMB2167WGS</strain>
    </source>
</reference>
<proteinExistence type="predicted"/>
<dbReference type="Proteomes" id="UP000062998">
    <property type="component" value="Unassembled WGS sequence"/>
</dbReference>